<reference evidence="5" key="1">
    <citation type="submission" date="2019-08" db="EMBL/GenBank/DDBJ databases">
        <authorList>
            <person name="Kucharzyk K."/>
            <person name="Murdoch R.W."/>
            <person name="Higgins S."/>
            <person name="Loffler F."/>
        </authorList>
    </citation>
    <scope>NUCLEOTIDE SEQUENCE</scope>
</reference>
<organism evidence="5">
    <name type="scientific">bioreactor metagenome</name>
    <dbReference type="NCBI Taxonomy" id="1076179"/>
    <lineage>
        <taxon>unclassified sequences</taxon>
        <taxon>metagenomes</taxon>
        <taxon>ecological metagenomes</taxon>
    </lineage>
</organism>
<dbReference type="InterPro" id="IPR029057">
    <property type="entry name" value="PRTase-like"/>
</dbReference>
<dbReference type="EMBL" id="VSSQ01003440">
    <property type="protein sequence ID" value="MPM20713.1"/>
    <property type="molecule type" value="Genomic_DNA"/>
</dbReference>
<dbReference type="InterPro" id="IPR023050">
    <property type="entry name" value="PyrR"/>
</dbReference>
<dbReference type="SUPFAM" id="SSF53271">
    <property type="entry name" value="PRTase-like"/>
    <property type="match status" value="1"/>
</dbReference>
<dbReference type="HAMAP" id="MF_01219">
    <property type="entry name" value="PyrR"/>
    <property type="match status" value="1"/>
</dbReference>
<name>A0A644Y2G0_9ZZZZ</name>
<protein>
    <submittedName>
        <fullName evidence="5">Bifunctional protein pyrR</fullName>
    </submittedName>
</protein>
<dbReference type="Gene3D" id="3.40.50.2020">
    <property type="match status" value="1"/>
</dbReference>
<dbReference type="NCBIfam" id="NF003549">
    <property type="entry name" value="PRK05205.1-5"/>
    <property type="match status" value="1"/>
</dbReference>
<proteinExistence type="inferred from homology"/>
<dbReference type="NCBIfam" id="NF003548">
    <property type="entry name" value="PRK05205.1-4"/>
    <property type="match status" value="1"/>
</dbReference>
<comment type="similarity">
    <text evidence="1">Belongs to the purine/pyrimidine phosphoribosyltransferase family. PyrR subfamily.</text>
</comment>
<accession>A0A644Y2G0</accession>
<dbReference type="FunFam" id="3.40.50.2020:FF:000020">
    <property type="entry name" value="Bifunctional protein PyrR"/>
    <property type="match status" value="1"/>
</dbReference>
<evidence type="ECO:0000256" key="2">
    <source>
        <dbReference type="ARBA" id="ARBA00023015"/>
    </source>
</evidence>
<evidence type="ECO:0000256" key="3">
    <source>
        <dbReference type="ARBA" id="ARBA00023163"/>
    </source>
</evidence>
<keyword evidence="3" id="KW-0804">Transcription</keyword>
<sequence>MHKGIFFIIDDEGVVEMAEEIEIMDAQTMKRALTRITHEILEKNDGTKNLILVGIKTRGIYLAQRIAERIKDFEGIEVPVGELDITLYRDDVHRETNENPVLHETNIPFSVAGKHVVLVDDVLFTARTIRAGMDAVMDLGRAKRITVAVLIDRGHRELPIKADYVGKNIPTSQAEQISVRLDEVDGIEKVTLIKA</sequence>
<dbReference type="Pfam" id="PF00156">
    <property type="entry name" value="Pribosyltran"/>
    <property type="match status" value="1"/>
</dbReference>
<gene>
    <name evidence="5" type="primary">pyrR_8</name>
    <name evidence="5" type="ORF">SDC9_67149</name>
</gene>
<feature type="domain" description="Phosphoribosyltransferase" evidence="4">
    <location>
        <begin position="22"/>
        <end position="182"/>
    </location>
</feature>
<dbReference type="AlphaFoldDB" id="A0A644Y2G0"/>
<keyword evidence="2" id="KW-0805">Transcription regulation</keyword>
<dbReference type="InterPro" id="IPR000836">
    <property type="entry name" value="PRTase_dom"/>
</dbReference>
<dbReference type="CDD" id="cd06223">
    <property type="entry name" value="PRTases_typeI"/>
    <property type="match status" value="1"/>
</dbReference>
<evidence type="ECO:0000313" key="5">
    <source>
        <dbReference type="EMBL" id="MPM20713.1"/>
    </source>
</evidence>
<dbReference type="InterPro" id="IPR050137">
    <property type="entry name" value="PyrR_bifunctional"/>
</dbReference>
<comment type="caution">
    <text evidence="5">The sequence shown here is derived from an EMBL/GenBank/DDBJ whole genome shotgun (WGS) entry which is preliminary data.</text>
</comment>
<evidence type="ECO:0000259" key="4">
    <source>
        <dbReference type="Pfam" id="PF00156"/>
    </source>
</evidence>
<dbReference type="PANTHER" id="PTHR11608:SF0">
    <property type="entry name" value="BIFUNCTIONAL PROTEIN PYRR"/>
    <property type="match status" value="1"/>
</dbReference>
<dbReference type="PANTHER" id="PTHR11608">
    <property type="entry name" value="BIFUNCTIONAL PROTEIN PYRR"/>
    <property type="match status" value="1"/>
</dbReference>
<evidence type="ECO:0000256" key="1">
    <source>
        <dbReference type="ARBA" id="ARBA00005565"/>
    </source>
</evidence>